<keyword evidence="3" id="KW-1185">Reference proteome</keyword>
<proteinExistence type="predicted"/>
<organism evidence="2 3">
    <name type="scientific">Arthrobacter mangrovi</name>
    <dbReference type="NCBI Taxonomy" id="2966350"/>
    <lineage>
        <taxon>Bacteria</taxon>
        <taxon>Bacillati</taxon>
        <taxon>Actinomycetota</taxon>
        <taxon>Actinomycetes</taxon>
        <taxon>Micrococcales</taxon>
        <taxon>Micrococcaceae</taxon>
        <taxon>Arthrobacter</taxon>
    </lineage>
</organism>
<sequence length="536" mass="58020">MSVFEKRPGMALAAGALSLSLVTGTGLFALHLAGAPLVGSEPEPTEQATAVEKAPEPVAAKIRDVPAEESLAGALEKAPKGWKTGGSVQRAATQPLPFSCPPEGTAPAVAMSRLFSVDRQRIQVVATAYSAGLGAEVMDALIDDADSCAGGSVAVRSRAFDGKKPGVEAHRVLTYEGFNSAQVVAFRRGDVLVFISGAEGAPLSEAAREFDRHLADRLEGVCADQQSTAGDARRSPWSTEGYKPYTVEQKVSVRDLPLPRLSEDAEAEAVGLPGPKIKIQRARPAAEPVYPVWPPMPDRMEVPKTPASPDEDPVTQADVAVLAEDKTGPGCGWAFTGMSPVVFDAQAAEQANAKRRQAAKDKLADGTVRWQQDVLDYWEAYDRYVDEAAEYKDYAADVAKVNKAWDAIGEDWADFWVAYDAYQAKLAERSLFFVNQDNARNRYENALDQCEADNRDAAEKARQQAEDRKADEDEKDEDEKDKDEKDSKKQEEAEEPAPAQVDCDSAVSEPAILSQAPPPEPAEPEQPRDPRPADRR</sequence>
<gene>
    <name evidence="2" type="ORF">AHIS1636_20000</name>
</gene>
<dbReference type="RefSeq" id="WP_264795678.1">
    <property type="nucleotide sequence ID" value="NZ_BRVS01000008.1"/>
</dbReference>
<feature type="compositionally biased region" description="Basic and acidic residues" evidence="1">
    <location>
        <begin position="482"/>
        <end position="491"/>
    </location>
</feature>
<protein>
    <submittedName>
        <fullName evidence="2">Uncharacterized protein</fullName>
    </submittedName>
</protein>
<feature type="compositionally biased region" description="Basic and acidic residues" evidence="1">
    <location>
        <begin position="454"/>
        <end position="472"/>
    </location>
</feature>
<accession>A0ABQ5MUD3</accession>
<name>A0ABQ5MUD3_9MICC</name>
<dbReference type="Proteomes" id="UP001209654">
    <property type="component" value="Unassembled WGS sequence"/>
</dbReference>
<evidence type="ECO:0000256" key="1">
    <source>
        <dbReference type="SAM" id="MobiDB-lite"/>
    </source>
</evidence>
<evidence type="ECO:0000313" key="3">
    <source>
        <dbReference type="Proteomes" id="UP001209654"/>
    </source>
</evidence>
<evidence type="ECO:0000313" key="2">
    <source>
        <dbReference type="EMBL" id="GLB67560.1"/>
    </source>
</evidence>
<comment type="caution">
    <text evidence="2">The sequence shown here is derived from an EMBL/GenBank/DDBJ whole genome shotgun (WGS) entry which is preliminary data.</text>
</comment>
<reference evidence="2 3" key="1">
    <citation type="journal article" date="2023" name="Int. J. Syst. Evol. Microbiol.">
        <title>Arthrobacter mangrovi sp. nov., an actinobacterium isolated from the rhizosphere of a mangrove.</title>
        <authorList>
            <person name="Hamada M."/>
            <person name="Saitou S."/>
            <person name="Enomoto N."/>
            <person name="Nanri K."/>
            <person name="Hidaka K."/>
            <person name="Miura T."/>
            <person name="Tamura T."/>
        </authorList>
    </citation>
    <scope>NUCLEOTIDE SEQUENCE [LARGE SCALE GENOMIC DNA]</scope>
    <source>
        <strain evidence="2 3">NBRC 112813</strain>
    </source>
</reference>
<feature type="compositionally biased region" description="Basic and acidic residues" evidence="1">
    <location>
        <begin position="525"/>
        <end position="536"/>
    </location>
</feature>
<feature type="region of interest" description="Disordered" evidence="1">
    <location>
        <begin position="454"/>
        <end position="536"/>
    </location>
</feature>
<dbReference type="EMBL" id="BRVS01000008">
    <property type="protein sequence ID" value="GLB67560.1"/>
    <property type="molecule type" value="Genomic_DNA"/>
</dbReference>